<organism evidence="1 2">
    <name type="scientific">Alishewanella maricola</name>
    <dbReference type="NCBI Taxonomy" id="2795740"/>
    <lineage>
        <taxon>Bacteria</taxon>
        <taxon>Pseudomonadati</taxon>
        <taxon>Pseudomonadota</taxon>
        <taxon>Gammaproteobacteria</taxon>
        <taxon>Alteromonadales</taxon>
        <taxon>Alteromonadaceae</taxon>
        <taxon>Alishewanella</taxon>
    </lineage>
</organism>
<dbReference type="RefSeq" id="WP_226749953.1">
    <property type="nucleotide sequence ID" value="NZ_JAEINI020000001.1"/>
</dbReference>
<comment type="caution">
    <text evidence="1">The sequence shown here is derived from an EMBL/GenBank/DDBJ whole genome shotgun (WGS) entry which is preliminary data.</text>
</comment>
<dbReference type="EMBL" id="JAEINI020000001">
    <property type="protein sequence ID" value="MCB5225392.1"/>
    <property type="molecule type" value="Genomic_DNA"/>
</dbReference>
<evidence type="ECO:0000313" key="1">
    <source>
        <dbReference type="EMBL" id="MCB5225392.1"/>
    </source>
</evidence>
<evidence type="ECO:0000313" key="2">
    <source>
        <dbReference type="Proteomes" id="UP000633814"/>
    </source>
</evidence>
<keyword evidence="2" id="KW-1185">Reference proteome</keyword>
<gene>
    <name evidence="1" type="ORF">JAO78_000980</name>
</gene>
<protein>
    <submittedName>
        <fullName evidence="1">Cyclic lactone autoinducer peptide</fullName>
    </submittedName>
</protein>
<name>A0ABS8BZ88_9ALTE</name>
<dbReference type="NCBIfam" id="TIGR04223">
    <property type="entry name" value="quorum_AgrD"/>
    <property type="match status" value="1"/>
</dbReference>
<accession>A0ABS8BZ88</accession>
<dbReference type="InterPro" id="IPR009229">
    <property type="entry name" value="AgrD"/>
</dbReference>
<reference evidence="1 2" key="1">
    <citation type="submission" date="2021-10" db="EMBL/GenBank/DDBJ databases">
        <title>Alishewanella koreense sp. nov. isolated from seawater of southwestern coast in South Korea and the proposal for the reclassification of Rheinheimera perlucida and Rheinheimera tuosuensis as Arsukibacterium perlucida and Arsukibacterium tuosuensis.</title>
        <authorList>
            <person name="Kim K.H."/>
            <person name="Ruan W."/>
            <person name="Kim K.R."/>
            <person name="Baek J.H."/>
            <person name="Jeon C.O."/>
        </authorList>
    </citation>
    <scope>NUCLEOTIDE SEQUENCE [LARGE SCALE GENOMIC DNA]</scope>
    <source>
        <strain evidence="1 2">16-MA</strain>
    </source>
</reference>
<proteinExistence type="predicted"/>
<sequence>MSCCCFYHQPKIPKPG</sequence>
<dbReference type="Proteomes" id="UP000633814">
    <property type="component" value="Unassembled WGS sequence"/>
</dbReference>